<name>A0A5B9DE41_9ARCH</name>
<reference evidence="1 2" key="1">
    <citation type="journal article" date="2020" name="Nature">
        <title>Isolation of an archaeon at the prokaryote-eukaryote interface.</title>
        <authorList>
            <person name="Imachi H."/>
            <person name="Nobu M.K."/>
            <person name="Nakahara N."/>
            <person name="Morono Y."/>
            <person name="Ogawara M."/>
            <person name="Takaki Y."/>
            <person name="Takano Y."/>
            <person name="Uematsu K."/>
            <person name="Ikuta T."/>
            <person name="Ito M."/>
            <person name="Matsui Y."/>
            <person name="Miyazaki M."/>
            <person name="Murata K."/>
            <person name="Saito Y."/>
            <person name="Sakai S."/>
            <person name="Song C."/>
            <person name="Tasumi E."/>
            <person name="Yamanaka Y."/>
            <person name="Yamaguchi T."/>
            <person name="Kamagata Y."/>
            <person name="Tamaki H."/>
            <person name="Takai K."/>
        </authorList>
    </citation>
    <scope>NUCLEOTIDE SEQUENCE [LARGE SCALE GENOMIC DNA]</scope>
    <source>
        <strain evidence="1 2">MK-D1</strain>
    </source>
</reference>
<evidence type="ECO:0000313" key="1">
    <source>
        <dbReference type="EMBL" id="QEE17518.1"/>
    </source>
</evidence>
<keyword evidence="2" id="KW-1185">Reference proteome</keyword>
<protein>
    <submittedName>
        <fullName evidence="1">Uncharacterized protein</fullName>
    </submittedName>
</protein>
<dbReference type="Proteomes" id="UP000321408">
    <property type="component" value="Chromosome"/>
</dbReference>
<reference evidence="1 2" key="2">
    <citation type="journal article" date="2024" name="Int. J. Syst. Evol. Microbiol.">
        <title>Promethearchaeum syntrophicum gen. nov., sp. nov., an anaerobic, obligately syntrophic archaeon, the first isolate of the lineage 'Asgard' archaea, and proposal of the new archaeal phylum Promethearchaeota phyl. nov. and kingdom Promethearchaeati regn. nov.</title>
        <authorList>
            <person name="Imachi H."/>
            <person name="Nobu M.K."/>
            <person name="Kato S."/>
            <person name="Takaki Y."/>
            <person name="Miyazaki M."/>
            <person name="Miyata M."/>
            <person name="Ogawara M."/>
            <person name="Saito Y."/>
            <person name="Sakai S."/>
            <person name="Tahara Y.O."/>
            <person name="Takano Y."/>
            <person name="Tasumi E."/>
            <person name="Uematsu K."/>
            <person name="Yoshimura T."/>
            <person name="Itoh T."/>
            <person name="Ohkuma M."/>
            <person name="Takai K."/>
        </authorList>
    </citation>
    <scope>NUCLEOTIDE SEQUENCE [LARGE SCALE GENOMIC DNA]</scope>
    <source>
        <strain evidence="1 2">MK-D1</strain>
    </source>
</reference>
<proteinExistence type="predicted"/>
<dbReference type="KEGG" id="psyt:DSAG12_03355"/>
<dbReference type="EMBL" id="CP042905">
    <property type="protein sequence ID" value="QEE17518.1"/>
    <property type="molecule type" value="Genomic_DNA"/>
</dbReference>
<dbReference type="AlphaFoldDB" id="A0A5B9DE41"/>
<accession>A0A5B9DE41</accession>
<gene>
    <name evidence="1" type="ORF">DSAG12_03355</name>
</gene>
<evidence type="ECO:0000313" key="2">
    <source>
        <dbReference type="Proteomes" id="UP000321408"/>
    </source>
</evidence>
<organism evidence="1 2">
    <name type="scientific">Promethearchaeum syntrophicum</name>
    <dbReference type="NCBI Taxonomy" id="2594042"/>
    <lineage>
        <taxon>Archaea</taxon>
        <taxon>Promethearchaeati</taxon>
        <taxon>Promethearchaeota</taxon>
        <taxon>Promethearchaeia</taxon>
        <taxon>Promethearchaeales</taxon>
        <taxon>Promethearchaeaceae</taxon>
        <taxon>Promethearchaeum</taxon>
    </lineage>
</organism>
<sequence>MIAVNIDFDEKAISLVQEKSISSFLIDVDLMEEPCVQVLSPVIKLKFSDNDEFAHKTNVNGIEILISNQFIERFGKYEKILISIKGLIRKQLFIKNIEPIIKNVCII</sequence>
<dbReference type="RefSeq" id="WP_147664409.1">
    <property type="nucleotide sequence ID" value="NZ_CP042905.2"/>
</dbReference>
<dbReference type="GeneID" id="41331322"/>